<dbReference type="Proteomes" id="UP001190700">
    <property type="component" value="Unassembled WGS sequence"/>
</dbReference>
<dbReference type="PANTHER" id="PTHR11319">
    <property type="entry name" value="G PROTEIN-COUPLED RECEPTOR-RELATED"/>
    <property type="match status" value="1"/>
</dbReference>
<feature type="transmembrane region" description="Helical" evidence="1">
    <location>
        <begin position="325"/>
        <end position="347"/>
    </location>
</feature>
<organism evidence="2 3">
    <name type="scientific">Cymbomonas tetramitiformis</name>
    <dbReference type="NCBI Taxonomy" id="36881"/>
    <lineage>
        <taxon>Eukaryota</taxon>
        <taxon>Viridiplantae</taxon>
        <taxon>Chlorophyta</taxon>
        <taxon>Pyramimonadophyceae</taxon>
        <taxon>Pyramimonadales</taxon>
        <taxon>Pyramimonadaceae</taxon>
        <taxon>Cymbomonas</taxon>
    </lineage>
</organism>
<protein>
    <submittedName>
        <fullName evidence="2">Uncharacterized protein</fullName>
    </submittedName>
</protein>
<reference evidence="2 3" key="1">
    <citation type="journal article" date="2015" name="Genome Biol. Evol.">
        <title>Comparative Genomics of a Bacterivorous Green Alga Reveals Evolutionary Causalities and Consequences of Phago-Mixotrophic Mode of Nutrition.</title>
        <authorList>
            <person name="Burns J.A."/>
            <person name="Paasch A."/>
            <person name="Narechania A."/>
            <person name="Kim E."/>
        </authorList>
    </citation>
    <scope>NUCLEOTIDE SEQUENCE [LARGE SCALE GENOMIC DNA]</scope>
    <source>
        <strain evidence="2 3">PLY_AMNH</strain>
    </source>
</reference>
<evidence type="ECO:0000313" key="3">
    <source>
        <dbReference type="Proteomes" id="UP001190700"/>
    </source>
</evidence>
<feature type="transmembrane region" description="Helical" evidence="1">
    <location>
        <begin position="381"/>
        <end position="401"/>
    </location>
</feature>
<dbReference type="EMBL" id="LGRX02035361">
    <property type="protein sequence ID" value="KAK3235125.1"/>
    <property type="molecule type" value="Genomic_DNA"/>
</dbReference>
<dbReference type="PANTHER" id="PTHR11319:SF35">
    <property type="entry name" value="OUTER MEMBRANE PROTEIN PMPC-RELATED"/>
    <property type="match status" value="1"/>
</dbReference>
<keyword evidence="1" id="KW-1133">Transmembrane helix</keyword>
<gene>
    <name evidence="2" type="ORF">CYMTET_54644</name>
</gene>
<sequence>MLLRVRMETEVWTAGSWRGQSSCLGALAVTAELELAKVADAAVAASSPTEEWTSGRCDTGYTGRLCKACDTDFFEISGMCLKCPDGLAARLALTIGGGILVVVAWVFLGVYMAGTFESLNILLLYLQIGSMLQSFNMDWADEISLWAIFQQIVNFDVDIIGPQCVIPAYNYGWSYFLQLLLPIAVTLAYALPFAWRRHRILREVHRPLVEKSLEIGDRFDQTVAHVLSFQEIVYHSLCIRCFQPLMCDSMGDELEYLSVAPDIRCWEGVHISMLVTSILVFVVYVLGIPGLFAAVLYHGLKNNLLTEKSFMAKFAWMYNSFELEWAWWGMLIFVRRVVCAAVLVFAARDPFFQSILALMFLIAAIVMHFFARPYVVTWYDIMESTSLLSLSFTVISGLVYYTKDKHNVDVDSWTGIFFVAIALQMGLGFAIFAYDVYLNHTAFVALKVGKERFAAVRETYDRRHFLFCLALEKYAQPQDLGLGSADGGAGLTLEQFSAVLQSLEDGQPKEFKVWSSRQLFIQAELLAGLDHTRPANSLPAAGAECGAQRQAEVAHLQQSVAVEFIEMIMRDGVRYMIASFKHLDVNSNATLSLAEVKACWMSGMPDELSADSKQLLLEGFFFALAGEDGELEKAEIDQGLSELLSGKICVATMLRDANNVDRRDGLWRMINDTVVALRMQKKRPSKTRKRRASAFDQIGQIGSVINAITASQSVANRRITAASEGEDMVASDAEPRSELWDALSGSFRPSVMKVRFPFSVPQMTR</sequence>
<evidence type="ECO:0000256" key="1">
    <source>
        <dbReference type="SAM" id="Phobius"/>
    </source>
</evidence>
<proteinExistence type="predicted"/>
<feature type="transmembrane region" description="Helical" evidence="1">
    <location>
        <begin position="91"/>
        <end position="114"/>
    </location>
</feature>
<evidence type="ECO:0000313" key="2">
    <source>
        <dbReference type="EMBL" id="KAK3235125.1"/>
    </source>
</evidence>
<keyword evidence="3" id="KW-1185">Reference proteome</keyword>
<comment type="caution">
    <text evidence="2">The sequence shown here is derived from an EMBL/GenBank/DDBJ whole genome shotgun (WGS) entry which is preliminary data.</text>
</comment>
<accession>A0AAE0BFP5</accession>
<keyword evidence="1" id="KW-0812">Transmembrane</keyword>
<feature type="transmembrane region" description="Helical" evidence="1">
    <location>
        <begin position="175"/>
        <end position="195"/>
    </location>
</feature>
<keyword evidence="1" id="KW-0472">Membrane</keyword>
<name>A0AAE0BFP5_9CHLO</name>
<dbReference type="AlphaFoldDB" id="A0AAE0BFP5"/>
<feature type="transmembrane region" description="Helical" evidence="1">
    <location>
        <begin position="274"/>
        <end position="297"/>
    </location>
</feature>
<feature type="transmembrane region" description="Helical" evidence="1">
    <location>
        <begin position="354"/>
        <end position="375"/>
    </location>
</feature>
<feature type="transmembrane region" description="Helical" evidence="1">
    <location>
        <begin position="413"/>
        <end position="434"/>
    </location>
</feature>